<dbReference type="InterPro" id="IPR010978">
    <property type="entry name" value="tRNA-bd_arm"/>
</dbReference>
<evidence type="ECO:0000256" key="6">
    <source>
        <dbReference type="ARBA" id="ARBA00022917"/>
    </source>
</evidence>
<dbReference type="GeneTree" id="ENSGT00940000157775"/>
<protein>
    <recommendedName>
        <fullName evidence="2">valine--tRNA ligase</fullName>
        <ecNumber evidence="2">6.1.1.9</ecNumber>
    </recommendedName>
    <alternativeName>
        <fullName evidence="8">Valyl-tRNA synthetase</fullName>
    </alternativeName>
</protein>
<evidence type="ECO:0000256" key="8">
    <source>
        <dbReference type="ARBA" id="ARBA00029936"/>
    </source>
</evidence>
<proteinExistence type="inferred from homology"/>
<comment type="similarity">
    <text evidence="1">Belongs to the class-I aminoacyl-tRNA synthetase family.</text>
</comment>
<dbReference type="Pfam" id="PF10458">
    <property type="entry name" value="Val_tRNA-synt_C"/>
    <property type="match status" value="1"/>
</dbReference>
<keyword evidence="4" id="KW-0547">Nucleotide-binding</keyword>
<keyword evidence="3" id="KW-0436">Ligase</keyword>
<dbReference type="Ensembl" id="ENSSPUT00000013392.1">
    <property type="protein sequence ID" value="ENSSPUP00000012565.1"/>
    <property type="gene ID" value="ENSSPUG00000009650.1"/>
</dbReference>
<evidence type="ECO:0000256" key="2">
    <source>
        <dbReference type="ARBA" id="ARBA00013169"/>
    </source>
</evidence>
<dbReference type="PANTHER" id="PTHR11946:SF109">
    <property type="entry name" value="VALINE--TRNA LIGASE"/>
    <property type="match status" value="1"/>
</dbReference>
<name>A0A8D0GR20_SPHPU</name>
<feature type="coiled-coil region" evidence="9">
    <location>
        <begin position="68"/>
        <end position="130"/>
    </location>
</feature>
<evidence type="ECO:0000256" key="4">
    <source>
        <dbReference type="ARBA" id="ARBA00022741"/>
    </source>
</evidence>
<dbReference type="PANTHER" id="PTHR11946">
    <property type="entry name" value="VALYL-TRNA SYNTHETASES"/>
    <property type="match status" value="1"/>
</dbReference>
<keyword evidence="6" id="KW-0648">Protein biosynthesis</keyword>
<keyword evidence="7" id="KW-0030">Aminoacyl-tRNA synthetase</keyword>
<evidence type="ECO:0000256" key="5">
    <source>
        <dbReference type="ARBA" id="ARBA00022840"/>
    </source>
</evidence>
<dbReference type="FunFam" id="1.10.287.380:FF:000002">
    <property type="entry name" value="Valine--tRNA ligase"/>
    <property type="match status" value="1"/>
</dbReference>
<dbReference type="Proteomes" id="UP000694392">
    <property type="component" value="Unplaced"/>
</dbReference>
<keyword evidence="12" id="KW-1185">Reference proteome</keyword>
<dbReference type="InterPro" id="IPR037118">
    <property type="entry name" value="Val-tRNA_synth_C_sf"/>
</dbReference>
<keyword evidence="5" id="KW-0067">ATP-binding</keyword>
<feature type="domain" description="Valyl-tRNA synthetase tRNA-binding arm" evidence="10">
    <location>
        <begin position="64"/>
        <end position="126"/>
    </location>
</feature>
<accession>A0A8D0GR20</accession>
<evidence type="ECO:0000256" key="9">
    <source>
        <dbReference type="SAM" id="Coils"/>
    </source>
</evidence>
<evidence type="ECO:0000259" key="10">
    <source>
        <dbReference type="Pfam" id="PF10458"/>
    </source>
</evidence>
<sequence>GFLQCLDADTVVAVCRCSEYIRILSSSNLVSVLPPGQAPPAGCAVAIASDKCTVHLLLKGLIYVEKEIARLTGKQAELQNQIQRLQERVGTPDYSTKVPTKVQEADAAKLTQSETELQKVEEAIENFKRII</sequence>
<evidence type="ECO:0000256" key="7">
    <source>
        <dbReference type="ARBA" id="ARBA00023146"/>
    </source>
</evidence>
<evidence type="ECO:0000256" key="3">
    <source>
        <dbReference type="ARBA" id="ARBA00022598"/>
    </source>
</evidence>
<organism evidence="11 12">
    <name type="scientific">Sphenodon punctatus</name>
    <name type="common">Tuatara</name>
    <name type="synonym">Hatteria punctata</name>
    <dbReference type="NCBI Taxonomy" id="8508"/>
    <lineage>
        <taxon>Eukaryota</taxon>
        <taxon>Metazoa</taxon>
        <taxon>Chordata</taxon>
        <taxon>Craniata</taxon>
        <taxon>Vertebrata</taxon>
        <taxon>Euteleostomi</taxon>
        <taxon>Lepidosauria</taxon>
        <taxon>Sphenodontia</taxon>
        <taxon>Sphenodontidae</taxon>
        <taxon>Sphenodon</taxon>
    </lineage>
</organism>
<dbReference type="SUPFAM" id="SSF46589">
    <property type="entry name" value="tRNA-binding arm"/>
    <property type="match status" value="1"/>
</dbReference>
<dbReference type="GO" id="GO:0004832">
    <property type="term" value="F:valine-tRNA ligase activity"/>
    <property type="evidence" value="ECO:0007669"/>
    <property type="project" value="UniProtKB-EC"/>
</dbReference>
<dbReference type="GO" id="GO:0006438">
    <property type="term" value="P:valyl-tRNA aminoacylation"/>
    <property type="evidence" value="ECO:0007669"/>
    <property type="project" value="InterPro"/>
</dbReference>
<evidence type="ECO:0000313" key="12">
    <source>
        <dbReference type="Proteomes" id="UP000694392"/>
    </source>
</evidence>
<reference evidence="11" key="1">
    <citation type="submission" date="2025-08" db="UniProtKB">
        <authorList>
            <consortium name="Ensembl"/>
        </authorList>
    </citation>
    <scope>IDENTIFICATION</scope>
</reference>
<reference evidence="11" key="2">
    <citation type="submission" date="2025-09" db="UniProtKB">
        <authorList>
            <consortium name="Ensembl"/>
        </authorList>
    </citation>
    <scope>IDENTIFICATION</scope>
</reference>
<dbReference type="GO" id="GO:0005524">
    <property type="term" value="F:ATP binding"/>
    <property type="evidence" value="ECO:0007669"/>
    <property type="project" value="UniProtKB-KW"/>
</dbReference>
<dbReference type="GO" id="GO:0005829">
    <property type="term" value="C:cytosol"/>
    <property type="evidence" value="ECO:0007669"/>
    <property type="project" value="TreeGrafter"/>
</dbReference>
<keyword evidence="9" id="KW-0175">Coiled coil</keyword>
<dbReference type="InterPro" id="IPR019499">
    <property type="entry name" value="Val-tRNA_synth_tRNA-bd"/>
</dbReference>
<dbReference type="EC" id="6.1.1.9" evidence="2"/>
<evidence type="ECO:0000313" key="11">
    <source>
        <dbReference type="Ensembl" id="ENSSPUP00000012565.1"/>
    </source>
</evidence>
<evidence type="ECO:0000256" key="1">
    <source>
        <dbReference type="ARBA" id="ARBA00005594"/>
    </source>
</evidence>
<dbReference type="Gene3D" id="1.10.287.380">
    <property type="entry name" value="Valyl-tRNA synthetase, C-terminal domain"/>
    <property type="match status" value="1"/>
</dbReference>
<dbReference type="InterPro" id="IPR002303">
    <property type="entry name" value="Valyl-tRNA_ligase"/>
</dbReference>
<dbReference type="AlphaFoldDB" id="A0A8D0GR20"/>